<keyword evidence="3" id="KW-0238">DNA-binding</keyword>
<dbReference type="Gene3D" id="3.40.190.10">
    <property type="entry name" value="Periplasmic binding protein-like II"/>
    <property type="match status" value="2"/>
</dbReference>
<organism evidence="7 8">
    <name type="scientific">Pyramidobacter porci</name>
    <dbReference type="NCBI Taxonomy" id="2605789"/>
    <lineage>
        <taxon>Bacteria</taxon>
        <taxon>Thermotogati</taxon>
        <taxon>Synergistota</taxon>
        <taxon>Synergistia</taxon>
        <taxon>Synergistales</taxon>
        <taxon>Dethiosulfovibrionaceae</taxon>
        <taxon>Pyramidobacter</taxon>
    </lineage>
</organism>
<sequence>MRFRQYARQQKDFPRDGEDRPFPPRTFDKAPPMIYRQKNKKLLILSHSKGDAMDTKKCAVLLRAVESGSLTTAAEELGYTPSGVSRIIASLEKEAGFPLLRRNHTGVSLTREGEPLVPVLRELVRTAGQFAETSAQIRGVECGSVTVGAAYGVYYPLLARLVAEFGRLHPGIAVSIAEGLSSDLAAMVEEGRADFCVISRREGSFQWTPLCNDKLVVWVPAGHWSVARGAFPAEAFASEPYIEMYPGRESDNSRYFAVHGITAAARCSTSEVSAAFAMVEAGLGVALMNGILQRPASPRVASVPLDPPESVKIGLAWPKEEFLSPAARTFAAFARGEFLKNRRLP</sequence>
<keyword evidence="8" id="KW-1185">Reference proteome</keyword>
<dbReference type="SUPFAM" id="SSF53850">
    <property type="entry name" value="Periplasmic binding protein-like II"/>
    <property type="match status" value="1"/>
</dbReference>
<dbReference type="InterPro" id="IPR050950">
    <property type="entry name" value="HTH-type_LysR_regulators"/>
</dbReference>
<dbReference type="InterPro" id="IPR036388">
    <property type="entry name" value="WH-like_DNA-bd_sf"/>
</dbReference>
<dbReference type="Pfam" id="PF03466">
    <property type="entry name" value="LysR_substrate"/>
    <property type="match status" value="1"/>
</dbReference>
<evidence type="ECO:0000256" key="4">
    <source>
        <dbReference type="ARBA" id="ARBA00023163"/>
    </source>
</evidence>
<dbReference type="PROSITE" id="PS50931">
    <property type="entry name" value="HTH_LYSR"/>
    <property type="match status" value="1"/>
</dbReference>
<comment type="similarity">
    <text evidence="1">Belongs to the LysR transcriptional regulatory family.</text>
</comment>
<feature type="region of interest" description="Disordered" evidence="5">
    <location>
        <begin position="1"/>
        <end position="31"/>
    </location>
</feature>
<comment type="caution">
    <text evidence="7">The sequence shown here is derived from an EMBL/GenBank/DDBJ whole genome shotgun (WGS) entry which is preliminary data.</text>
</comment>
<dbReference type="InterPro" id="IPR036390">
    <property type="entry name" value="WH_DNA-bd_sf"/>
</dbReference>
<name>A0A6L5YCZ0_9BACT</name>
<evidence type="ECO:0000256" key="3">
    <source>
        <dbReference type="ARBA" id="ARBA00023125"/>
    </source>
</evidence>
<dbReference type="GO" id="GO:0003700">
    <property type="term" value="F:DNA-binding transcription factor activity"/>
    <property type="evidence" value="ECO:0007669"/>
    <property type="project" value="InterPro"/>
</dbReference>
<dbReference type="CDD" id="cd05466">
    <property type="entry name" value="PBP2_LTTR_substrate"/>
    <property type="match status" value="1"/>
</dbReference>
<dbReference type="InterPro" id="IPR005119">
    <property type="entry name" value="LysR_subst-bd"/>
</dbReference>
<dbReference type="InterPro" id="IPR000847">
    <property type="entry name" value="LysR_HTH_N"/>
</dbReference>
<feature type="domain" description="HTH lysR-type" evidence="6">
    <location>
        <begin position="53"/>
        <end position="110"/>
    </location>
</feature>
<evidence type="ECO:0000256" key="1">
    <source>
        <dbReference type="ARBA" id="ARBA00009437"/>
    </source>
</evidence>
<keyword evidence="2" id="KW-0805">Transcription regulation</keyword>
<feature type="compositionally biased region" description="Basic and acidic residues" evidence="5">
    <location>
        <begin position="9"/>
        <end position="28"/>
    </location>
</feature>
<gene>
    <name evidence="7" type="ORF">FYJ74_08455</name>
</gene>
<evidence type="ECO:0000313" key="8">
    <source>
        <dbReference type="Proteomes" id="UP000473699"/>
    </source>
</evidence>
<dbReference type="GO" id="GO:0005829">
    <property type="term" value="C:cytosol"/>
    <property type="evidence" value="ECO:0007669"/>
    <property type="project" value="TreeGrafter"/>
</dbReference>
<accession>A0A6L5YCZ0</accession>
<dbReference type="Gene3D" id="1.10.10.10">
    <property type="entry name" value="Winged helix-like DNA-binding domain superfamily/Winged helix DNA-binding domain"/>
    <property type="match status" value="1"/>
</dbReference>
<evidence type="ECO:0000256" key="2">
    <source>
        <dbReference type="ARBA" id="ARBA00023015"/>
    </source>
</evidence>
<dbReference type="AlphaFoldDB" id="A0A6L5YCZ0"/>
<proteinExistence type="inferred from homology"/>
<evidence type="ECO:0000313" key="7">
    <source>
        <dbReference type="EMBL" id="MST56060.1"/>
    </source>
</evidence>
<dbReference type="SUPFAM" id="SSF46785">
    <property type="entry name" value="Winged helix' DNA-binding domain"/>
    <property type="match status" value="1"/>
</dbReference>
<evidence type="ECO:0000256" key="5">
    <source>
        <dbReference type="SAM" id="MobiDB-lite"/>
    </source>
</evidence>
<keyword evidence="4" id="KW-0804">Transcription</keyword>
<protein>
    <submittedName>
        <fullName evidence="7">LysR family transcriptional regulator</fullName>
    </submittedName>
</protein>
<dbReference type="GO" id="GO:0003677">
    <property type="term" value="F:DNA binding"/>
    <property type="evidence" value="ECO:0007669"/>
    <property type="project" value="UniProtKB-KW"/>
</dbReference>
<reference evidence="7 8" key="1">
    <citation type="submission" date="2019-08" db="EMBL/GenBank/DDBJ databases">
        <title>In-depth cultivation of the pig gut microbiome towards novel bacterial diversity and tailored functional studies.</title>
        <authorList>
            <person name="Wylensek D."/>
            <person name="Hitch T.C.A."/>
            <person name="Clavel T."/>
        </authorList>
    </citation>
    <scope>NUCLEOTIDE SEQUENCE [LARGE SCALE GENOMIC DNA]</scope>
    <source>
        <strain evidence="7 8">SM-530-WT-4B</strain>
    </source>
</reference>
<dbReference type="Proteomes" id="UP000473699">
    <property type="component" value="Unassembled WGS sequence"/>
</dbReference>
<dbReference type="Pfam" id="PF00126">
    <property type="entry name" value="HTH_1"/>
    <property type="match status" value="1"/>
</dbReference>
<evidence type="ECO:0000259" key="6">
    <source>
        <dbReference type="PROSITE" id="PS50931"/>
    </source>
</evidence>
<dbReference type="EMBL" id="VUNH01000008">
    <property type="protein sequence ID" value="MST56060.1"/>
    <property type="molecule type" value="Genomic_DNA"/>
</dbReference>
<dbReference type="PANTHER" id="PTHR30419">
    <property type="entry name" value="HTH-TYPE TRANSCRIPTIONAL REGULATOR YBHD"/>
    <property type="match status" value="1"/>
</dbReference>